<keyword evidence="3" id="KW-1185">Reference proteome</keyword>
<sequence>SGISGGGPNVMPVKENGRPSGGGKATCCLSYPAVWQPDLRLTVRWLVFKDVKRLGAKAPGNWYKAENVRIARYDGNHTAGAWLIFLPDDRVRLMVVDGNHDGGNNANNRPPDDDPLIVKGIVDTEWNERFPNGVARGLQ</sequence>
<gene>
    <name evidence="2" type="ORF">PQR08_34755</name>
</gene>
<proteinExistence type="predicted"/>
<dbReference type="EMBL" id="JAQQDB010000054">
    <property type="protein sequence ID" value="MFM0522591.1"/>
    <property type="molecule type" value="Genomic_DNA"/>
</dbReference>
<evidence type="ECO:0000313" key="3">
    <source>
        <dbReference type="Proteomes" id="UP001629462"/>
    </source>
</evidence>
<dbReference type="RefSeq" id="WP_408163894.1">
    <property type="nucleotide sequence ID" value="NZ_JAQQDB010000054.1"/>
</dbReference>
<feature type="region of interest" description="Disordered" evidence="1">
    <location>
        <begin position="1"/>
        <end position="22"/>
    </location>
</feature>
<reference evidence="2 3" key="1">
    <citation type="journal article" date="2024" name="Chem. Sci.">
        <title>Discovery of megapolipeptins by genome mining of a Burkholderiales bacteria collection.</title>
        <authorList>
            <person name="Paulo B.S."/>
            <person name="Recchia M.J.J."/>
            <person name="Lee S."/>
            <person name="Fergusson C.H."/>
            <person name="Romanowski S.B."/>
            <person name="Hernandez A."/>
            <person name="Krull N."/>
            <person name="Liu D.Y."/>
            <person name="Cavanagh H."/>
            <person name="Bos A."/>
            <person name="Gray C.A."/>
            <person name="Murphy B.T."/>
            <person name="Linington R.G."/>
            <person name="Eustaquio A.S."/>
        </authorList>
    </citation>
    <scope>NUCLEOTIDE SEQUENCE [LARGE SCALE GENOMIC DNA]</scope>
    <source>
        <strain evidence="2 3">RL17-374-BIF-D</strain>
    </source>
</reference>
<name>A0ABW9CVL5_9BURK</name>
<evidence type="ECO:0000313" key="2">
    <source>
        <dbReference type="EMBL" id="MFM0522591.1"/>
    </source>
</evidence>
<dbReference type="Proteomes" id="UP001629462">
    <property type="component" value="Unassembled WGS sequence"/>
</dbReference>
<organism evidence="2 3">
    <name type="scientific">Caballeronia jiangsuensis</name>
    <dbReference type="NCBI Taxonomy" id="1458357"/>
    <lineage>
        <taxon>Bacteria</taxon>
        <taxon>Pseudomonadati</taxon>
        <taxon>Pseudomonadota</taxon>
        <taxon>Betaproteobacteria</taxon>
        <taxon>Burkholderiales</taxon>
        <taxon>Burkholderiaceae</taxon>
        <taxon>Caballeronia</taxon>
    </lineage>
</organism>
<accession>A0ABW9CVL5</accession>
<protein>
    <submittedName>
        <fullName evidence="2">DUF3304 domain-containing protein</fullName>
    </submittedName>
</protein>
<evidence type="ECO:0000256" key="1">
    <source>
        <dbReference type="SAM" id="MobiDB-lite"/>
    </source>
</evidence>
<dbReference type="Pfam" id="PF11745">
    <property type="entry name" value="DUF3304"/>
    <property type="match status" value="1"/>
</dbReference>
<feature type="non-terminal residue" evidence="2">
    <location>
        <position position="1"/>
    </location>
</feature>
<comment type="caution">
    <text evidence="2">The sequence shown here is derived from an EMBL/GenBank/DDBJ whole genome shotgun (WGS) entry which is preliminary data.</text>
</comment>
<dbReference type="InterPro" id="IPR021733">
    <property type="entry name" value="DUF3304"/>
</dbReference>